<feature type="transmembrane region" description="Helical" evidence="1">
    <location>
        <begin position="13"/>
        <end position="33"/>
    </location>
</feature>
<evidence type="ECO:0000313" key="2">
    <source>
        <dbReference type="EMBL" id="VDK30482.1"/>
    </source>
</evidence>
<accession>A0A3P6P238</accession>
<evidence type="ECO:0000256" key="1">
    <source>
        <dbReference type="SAM" id="Phobius"/>
    </source>
</evidence>
<keyword evidence="3" id="KW-1185">Reference proteome</keyword>
<keyword evidence="1" id="KW-0812">Transmembrane</keyword>
<dbReference type="AlphaFoldDB" id="A0A3P6P238"/>
<dbReference type="OrthoDB" id="191979at2759"/>
<reference evidence="2 3" key="1">
    <citation type="submission" date="2018-11" db="EMBL/GenBank/DDBJ databases">
        <authorList>
            <consortium name="Pathogen Informatics"/>
        </authorList>
    </citation>
    <scope>NUCLEOTIDE SEQUENCE [LARGE SCALE GENOMIC DNA]</scope>
</reference>
<sequence length="65" mass="7124">MVLDDKPEKVTEAMLLFLQGLGLFPTLNVLNLMRKMSSAQAGYNVGEEQPSVVDINEVNAEVQST</sequence>
<keyword evidence="1" id="KW-1133">Transmembrane helix</keyword>
<organism evidence="2 3">
    <name type="scientific">Anisakis simplex</name>
    <name type="common">Herring worm</name>
    <dbReference type="NCBI Taxonomy" id="6269"/>
    <lineage>
        <taxon>Eukaryota</taxon>
        <taxon>Metazoa</taxon>
        <taxon>Ecdysozoa</taxon>
        <taxon>Nematoda</taxon>
        <taxon>Chromadorea</taxon>
        <taxon>Rhabditida</taxon>
        <taxon>Spirurina</taxon>
        <taxon>Ascaridomorpha</taxon>
        <taxon>Ascaridoidea</taxon>
        <taxon>Anisakidae</taxon>
        <taxon>Anisakis</taxon>
        <taxon>Anisakis simplex complex</taxon>
    </lineage>
</organism>
<protein>
    <submittedName>
        <fullName evidence="2">Uncharacterized protein</fullName>
    </submittedName>
</protein>
<dbReference type="Proteomes" id="UP000267096">
    <property type="component" value="Unassembled WGS sequence"/>
</dbReference>
<proteinExistence type="predicted"/>
<gene>
    <name evidence="2" type="ORF">ASIM_LOCUS7971</name>
</gene>
<evidence type="ECO:0000313" key="3">
    <source>
        <dbReference type="Proteomes" id="UP000267096"/>
    </source>
</evidence>
<name>A0A3P6P238_ANISI</name>
<dbReference type="EMBL" id="UYRR01020496">
    <property type="protein sequence ID" value="VDK30482.1"/>
    <property type="molecule type" value="Genomic_DNA"/>
</dbReference>
<keyword evidence="1" id="KW-0472">Membrane</keyword>